<feature type="domain" description="HTH luxR-type" evidence="4">
    <location>
        <begin position="125"/>
        <end position="190"/>
    </location>
</feature>
<name>A0A0B1ZVX9_9SPHN</name>
<sequence>MLEWGEGIFPQIAHGFLGSGLRARLVVNDERQVLWASEVALALLEPQFPVVIADGALCFERANDPVACQEWLHSVGRKPSRFLVSGAQEDWWVVMNAWRGRLHADTAIYAEFILSHPPYRSSTSGMSKQFGLTPAECDVIDALVRLETPTKIADRLGVSINTVRTHIRRLYGKLGVNTQVQLIRIATAFSAG</sequence>
<dbReference type="PANTHER" id="PTHR44688">
    <property type="entry name" value="DNA-BINDING TRANSCRIPTIONAL ACTIVATOR DEVR_DOSR"/>
    <property type="match status" value="1"/>
</dbReference>
<dbReference type="GO" id="GO:0006355">
    <property type="term" value="P:regulation of DNA-templated transcription"/>
    <property type="evidence" value="ECO:0007669"/>
    <property type="project" value="InterPro"/>
</dbReference>
<accession>A0A0B1ZVX9</accession>
<dbReference type="Gene3D" id="1.10.10.10">
    <property type="entry name" value="Winged helix-like DNA-binding domain superfamily/Winged helix DNA-binding domain"/>
    <property type="match status" value="1"/>
</dbReference>
<dbReference type="EMBL" id="JTDI01000001">
    <property type="protein sequence ID" value="KHK93338.1"/>
    <property type="molecule type" value="Genomic_DNA"/>
</dbReference>
<dbReference type="InterPro" id="IPR000792">
    <property type="entry name" value="Tscrpt_reg_LuxR_C"/>
</dbReference>
<comment type="caution">
    <text evidence="5">The sequence shown here is derived from an EMBL/GenBank/DDBJ whole genome shotgun (WGS) entry which is preliminary data.</text>
</comment>
<dbReference type="Pfam" id="PF00196">
    <property type="entry name" value="GerE"/>
    <property type="match status" value="1"/>
</dbReference>
<dbReference type="GO" id="GO:0003677">
    <property type="term" value="F:DNA binding"/>
    <property type="evidence" value="ECO:0007669"/>
    <property type="project" value="UniProtKB-KW"/>
</dbReference>
<evidence type="ECO:0000256" key="2">
    <source>
        <dbReference type="ARBA" id="ARBA00023125"/>
    </source>
</evidence>
<dbReference type="Proteomes" id="UP000031057">
    <property type="component" value="Unassembled WGS sequence"/>
</dbReference>
<proteinExistence type="predicted"/>
<keyword evidence="3" id="KW-0804">Transcription</keyword>
<dbReference type="STRING" id="1348853.LK12_03280"/>
<dbReference type="SMART" id="SM00421">
    <property type="entry name" value="HTH_LUXR"/>
    <property type="match status" value="1"/>
</dbReference>
<dbReference type="InterPro" id="IPR016032">
    <property type="entry name" value="Sig_transdc_resp-reg_C-effctor"/>
</dbReference>
<dbReference type="CDD" id="cd06170">
    <property type="entry name" value="LuxR_C_like"/>
    <property type="match status" value="1"/>
</dbReference>
<dbReference type="PANTHER" id="PTHR44688:SF16">
    <property type="entry name" value="DNA-BINDING TRANSCRIPTIONAL ACTIVATOR DEVR_DOSR"/>
    <property type="match status" value="1"/>
</dbReference>
<reference evidence="5 6" key="1">
    <citation type="submission" date="2014-10" db="EMBL/GenBank/DDBJ databases">
        <title>Genome sequence of Novosphingobium malaysiense MUSC 273(T).</title>
        <authorList>
            <person name="Lee L.-H."/>
        </authorList>
    </citation>
    <scope>NUCLEOTIDE SEQUENCE [LARGE SCALE GENOMIC DNA]</scope>
    <source>
        <strain evidence="5 6">MUSC 273</strain>
    </source>
</reference>
<evidence type="ECO:0000256" key="3">
    <source>
        <dbReference type="ARBA" id="ARBA00023163"/>
    </source>
</evidence>
<protein>
    <recommendedName>
        <fullName evidence="4">HTH luxR-type domain-containing protein</fullName>
    </recommendedName>
</protein>
<keyword evidence="1" id="KW-0805">Transcription regulation</keyword>
<dbReference type="SUPFAM" id="SSF46894">
    <property type="entry name" value="C-terminal effector domain of the bipartite response regulators"/>
    <property type="match status" value="1"/>
</dbReference>
<dbReference type="AlphaFoldDB" id="A0A0B1ZVX9"/>
<dbReference type="InterPro" id="IPR036388">
    <property type="entry name" value="WH-like_DNA-bd_sf"/>
</dbReference>
<keyword evidence="6" id="KW-1185">Reference proteome</keyword>
<keyword evidence="2" id="KW-0238">DNA-binding</keyword>
<evidence type="ECO:0000313" key="6">
    <source>
        <dbReference type="Proteomes" id="UP000031057"/>
    </source>
</evidence>
<gene>
    <name evidence="5" type="ORF">LK12_03280</name>
</gene>
<evidence type="ECO:0000256" key="1">
    <source>
        <dbReference type="ARBA" id="ARBA00023015"/>
    </source>
</evidence>
<evidence type="ECO:0000259" key="4">
    <source>
        <dbReference type="PROSITE" id="PS50043"/>
    </source>
</evidence>
<evidence type="ECO:0000313" key="5">
    <source>
        <dbReference type="EMBL" id="KHK93338.1"/>
    </source>
</evidence>
<organism evidence="5 6">
    <name type="scientific">Novosphingobium malaysiense</name>
    <dbReference type="NCBI Taxonomy" id="1348853"/>
    <lineage>
        <taxon>Bacteria</taxon>
        <taxon>Pseudomonadati</taxon>
        <taxon>Pseudomonadota</taxon>
        <taxon>Alphaproteobacteria</taxon>
        <taxon>Sphingomonadales</taxon>
        <taxon>Sphingomonadaceae</taxon>
        <taxon>Novosphingobium</taxon>
    </lineage>
</organism>
<dbReference type="PROSITE" id="PS50043">
    <property type="entry name" value="HTH_LUXR_2"/>
    <property type="match status" value="1"/>
</dbReference>